<dbReference type="SUPFAM" id="SSF52242">
    <property type="entry name" value="Cobalamin (vitamin B12)-binding domain"/>
    <property type="match status" value="1"/>
</dbReference>
<dbReference type="InterPro" id="IPR036594">
    <property type="entry name" value="Meth_synthase_dom"/>
</dbReference>
<dbReference type="InterPro" id="IPR006158">
    <property type="entry name" value="Cobalamin-bd"/>
</dbReference>
<evidence type="ECO:0000313" key="5">
    <source>
        <dbReference type="Proteomes" id="UP000035068"/>
    </source>
</evidence>
<dbReference type="Gene3D" id="1.10.1240.10">
    <property type="entry name" value="Methionine synthase domain"/>
    <property type="match status" value="1"/>
</dbReference>
<dbReference type="GO" id="GO:0050667">
    <property type="term" value="P:homocysteine metabolic process"/>
    <property type="evidence" value="ECO:0007669"/>
    <property type="project" value="TreeGrafter"/>
</dbReference>
<feature type="domain" description="B12-binding" evidence="3">
    <location>
        <begin position="100"/>
        <end position="222"/>
    </location>
</feature>
<dbReference type="Gene3D" id="3.40.50.280">
    <property type="entry name" value="Cobalamin-binding domain"/>
    <property type="match status" value="1"/>
</dbReference>
<dbReference type="InterPro" id="IPR003759">
    <property type="entry name" value="Cbl-bd_cap"/>
</dbReference>
<organism evidence="4 5">
    <name type="scientific">Geoalkalibacter ferrihydriticus DSM 17813</name>
    <dbReference type="NCBI Taxonomy" id="1121915"/>
    <lineage>
        <taxon>Bacteria</taxon>
        <taxon>Pseudomonadati</taxon>
        <taxon>Thermodesulfobacteriota</taxon>
        <taxon>Desulfuromonadia</taxon>
        <taxon>Desulfuromonadales</taxon>
        <taxon>Geoalkalibacteraceae</taxon>
        <taxon>Geoalkalibacter</taxon>
    </lineage>
</organism>
<name>A0A0C2HQS8_9BACT</name>
<evidence type="ECO:0000259" key="3">
    <source>
        <dbReference type="PROSITE" id="PS51332"/>
    </source>
</evidence>
<dbReference type="PANTHER" id="PTHR45833:SF1">
    <property type="entry name" value="METHIONINE SYNTHASE"/>
    <property type="match status" value="1"/>
</dbReference>
<dbReference type="GO" id="GO:0005829">
    <property type="term" value="C:cytosol"/>
    <property type="evidence" value="ECO:0007669"/>
    <property type="project" value="TreeGrafter"/>
</dbReference>
<dbReference type="InterPro" id="IPR050554">
    <property type="entry name" value="Met_Synthase/Corrinoid"/>
</dbReference>
<proteinExistence type="predicted"/>
<keyword evidence="1" id="KW-0479">Metal-binding</keyword>
<protein>
    <submittedName>
        <fullName evidence="4">Cobalamin-binding protein</fullName>
    </submittedName>
</protein>
<accession>A0A0C2HQS8</accession>
<keyword evidence="2" id="KW-0170">Cobalt</keyword>
<comment type="caution">
    <text evidence="4">The sequence shown here is derived from an EMBL/GenBank/DDBJ whole genome shotgun (WGS) entry which is preliminary data.</text>
</comment>
<dbReference type="GO" id="GO:0046653">
    <property type="term" value="P:tetrahydrofolate metabolic process"/>
    <property type="evidence" value="ECO:0007669"/>
    <property type="project" value="TreeGrafter"/>
</dbReference>
<dbReference type="AlphaFoldDB" id="A0A0C2HQS8"/>
<dbReference type="Pfam" id="PF02607">
    <property type="entry name" value="B12-binding_2"/>
    <property type="match status" value="1"/>
</dbReference>
<reference evidence="4 5" key="1">
    <citation type="submission" date="2014-12" db="EMBL/GenBank/DDBJ databases">
        <title>Genomes of Geoalkalibacter ferrihydriticus and Geoalkalibacter subterraneus, two haloalkaliphilic metal-reducing members of the Geobacteraceae.</title>
        <authorList>
            <person name="Badalamenti J.P."/>
            <person name="Torres C.I."/>
            <person name="Krajmalnik-Brown R."/>
            <person name="Bond D.R."/>
        </authorList>
    </citation>
    <scope>NUCLEOTIDE SEQUENCE [LARGE SCALE GENOMIC DNA]</scope>
    <source>
        <strain evidence="4 5">DSM 17813</strain>
    </source>
</reference>
<dbReference type="GO" id="GO:0046872">
    <property type="term" value="F:metal ion binding"/>
    <property type="evidence" value="ECO:0007669"/>
    <property type="project" value="UniProtKB-KW"/>
</dbReference>
<dbReference type="Pfam" id="PF02310">
    <property type="entry name" value="B12-binding"/>
    <property type="match status" value="1"/>
</dbReference>
<dbReference type="GO" id="GO:0031419">
    <property type="term" value="F:cobalamin binding"/>
    <property type="evidence" value="ECO:0007669"/>
    <property type="project" value="InterPro"/>
</dbReference>
<keyword evidence="5" id="KW-1185">Reference proteome</keyword>
<dbReference type="EMBL" id="JWJD01000001">
    <property type="protein sequence ID" value="KIH77250.1"/>
    <property type="molecule type" value="Genomic_DNA"/>
</dbReference>
<dbReference type="InterPro" id="IPR036724">
    <property type="entry name" value="Cobalamin-bd_sf"/>
</dbReference>
<dbReference type="PANTHER" id="PTHR45833">
    <property type="entry name" value="METHIONINE SYNTHASE"/>
    <property type="match status" value="1"/>
</dbReference>
<dbReference type="PROSITE" id="PS51332">
    <property type="entry name" value="B12_BINDING"/>
    <property type="match status" value="1"/>
</dbReference>
<dbReference type="GO" id="GO:0008705">
    <property type="term" value="F:methionine synthase activity"/>
    <property type="evidence" value="ECO:0007669"/>
    <property type="project" value="TreeGrafter"/>
</dbReference>
<dbReference type="RefSeq" id="WP_040095035.1">
    <property type="nucleotide sequence ID" value="NZ_JWJD01000001.1"/>
</dbReference>
<evidence type="ECO:0000256" key="2">
    <source>
        <dbReference type="ARBA" id="ARBA00023285"/>
    </source>
</evidence>
<sequence length="222" mass="24516">MSNSQSSFANSVPAKDYAAYLRHLLAGDRQTCLGIVADLMDRGVDLKSIYLGLFERSMHEVGDLWETNNISVATEHIATAITENAMSLLHPIIFASERCGRKAIVSCVANEYHQVGGKMVADLFELNGWDGYFLGANTPIKDLLQMVAEKKPDLICLSLTLYANLPDLLRHIQTLHEAFPSTPILVGGQAFRWGGRETLNGLPQVWLVGSLDELEQIMAHFS</sequence>
<evidence type="ECO:0000313" key="4">
    <source>
        <dbReference type="EMBL" id="KIH77250.1"/>
    </source>
</evidence>
<dbReference type="Proteomes" id="UP000035068">
    <property type="component" value="Unassembled WGS sequence"/>
</dbReference>
<dbReference type="SUPFAM" id="SSF47644">
    <property type="entry name" value="Methionine synthase domain"/>
    <property type="match status" value="1"/>
</dbReference>
<evidence type="ECO:0000256" key="1">
    <source>
        <dbReference type="ARBA" id="ARBA00022723"/>
    </source>
</evidence>
<gene>
    <name evidence="4" type="ORF">GFER_00310</name>
</gene>